<dbReference type="Pfam" id="PF01171">
    <property type="entry name" value="ATP_bind_3"/>
    <property type="match status" value="1"/>
</dbReference>
<dbReference type="NCBIfam" id="TIGR02433">
    <property type="entry name" value="lysidine_TilS_C"/>
    <property type="match status" value="1"/>
</dbReference>
<dbReference type="GO" id="GO:0032267">
    <property type="term" value="F:tRNA(Ile)-lysidine synthase activity"/>
    <property type="evidence" value="ECO:0007669"/>
    <property type="project" value="UniProtKB-EC"/>
</dbReference>
<dbReference type="SUPFAM" id="SSF82829">
    <property type="entry name" value="MesJ substrate recognition domain-like"/>
    <property type="match status" value="1"/>
</dbReference>
<dbReference type="InterPro" id="IPR012796">
    <property type="entry name" value="Lysidine-tRNA-synth_C"/>
</dbReference>
<proteinExistence type="inferred from homology"/>
<sequence length="476" mass="54721">MDIQQKVLHSLNTNQISKNDLILLGVSGGPDSLVMAHVLHALNWNIALAYFDHQLRSQSTMEKAFVQQLSENHGVPFYSGKADIAGTAQHERKSIEEAAREKRYLFLFSTAQEINAKAVAVAHTADDQVETILMHILRGSGTRGLVGMQTYSVTAFHPNIPLVRPLLDVWREEIEEYCQQFSLSPKQDASNQDKTYLRNRIRHELIPELQSYNAGFKTNLLHMSDIIKEDWGFLDQRYGAIFNEIVDHTQNNQLQFSSVTFNQIPIGAQKAVLYHCLTKLNKTDEQMDHQTVLRLMEFINLQERKKHLSLPAQLHAFRKDEYIILTHSSFLPLEKSYPQCDGEYSFDRGKPFRIKIGNEIELEGTMRPKEAYRKPIPSDGFYWEAFMDAKRIKNQTLLVRRILAGERYTPLGMKGKQIKVSDLFINKKVPAQVRKSWPAIVDGSLIAWIPGFAPSHIYRIGEDTEEIYYLKLYIAK</sequence>
<dbReference type="GO" id="GO:0005737">
    <property type="term" value="C:cytoplasm"/>
    <property type="evidence" value="ECO:0007669"/>
    <property type="project" value="UniProtKB-SubCell"/>
</dbReference>
<dbReference type="SMART" id="SM00977">
    <property type="entry name" value="TilS_C"/>
    <property type="match status" value="1"/>
</dbReference>
<feature type="binding site" evidence="8">
    <location>
        <begin position="27"/>
        <end position="32"/>
    </location>
    <ligand>
        <name>ATP</name>
        <dbReference type="ChEBI" id="CHEBI:30616"/>
    </ligand>
</feature>
<reference evidence="10 11" key="1">
    <citation type="journal article" date="2015" name="MBio">
        <title>Genome-Resolved Metagenomic Analysis Reveals Roles for Candidate Phyla and Other Microbial Community Members in Biogeochemical Transformations in Oil Reservoirs.</title>
        <authorList>
            <person name="Hu P."/>
            <person name="Tom L."/>
            <person name="Singh A."/>
            <person name="Thomas B.C."/>
            <person name="Baker B.J."/>
            <person name="Piceno Y.M."/>
            <person name="Andersen G.L."/>
            <person name="Banfield J.F."/>
        </authorList>
    </citation>
    <scope>NUCLEOTIDE SEQUENCE [LARGE SCALE GENOMIC DNA]</scope>
    <source>
        <strain evidence="10">46_16</strain>
    </source>
</reference>
<dbReference type="InterPro" id="IPR011063">
    <property type="entry name" value="TilS/TtcA_N"/>
</dbReference>
<evidence type="ECO:0000256" key="3">
    <source>
        <dbReference type="ARBA" id="ARBA00022598"/>
    </source>
</evidence>
<dbReference type="HAMAP" id="MF_01161">
    <property type="entry name" value="tRNA_Ile_lys_synt"/>
    <property type="match status" value="1"/>
</dbReference>
<evidence type="ECO:0000256" key="6">
    <source>
        <dbReference type="ARBA" id="ARBA00022840"/>
    </source>
</evidence>
<evidence type="ECO:0000259" key="9">
    <source>
        <dbReference type="SMART" id="SM00977"/>
    </source>
</evidence>
<comment type="catalytic activity">
    <reaction evidence="7 8">
        <text>cytidine(34) in tRNA(Ile2) + L-lysine + ATP = lysidine(34) in tRNA(Ile2) + AMP + diphosphate + H(+)</text>
        <dbReference type="Rhea" id="RHEA:43744"/>
        <dbReference type="Rhea" id="RHEA-COMP:10625"/>
        <dbReference type="Rhea" id="RHEA-COMP:10670"/>
        <dbReference type="ChEBI" id="CHEBI:15378"/>
        <dbReference type="ChEBI" id="CHEBI:30616"/>
        <dbReference type="ChEBI" id="CHEBI:32551"/>
        <dbReference type="ChEBI" id="CHEBI:33019"/>
        <dbReference type="ChEBI" id="CHEBI:82748"/>
        <dbReference type="ChEBI" id="CHEBI:83665"/>
        <dbReference type="ChEBI" id="CHEBI:456215"/>
        <dbReference type="EC" id="6.3.4.19"/>
    </reaction>
</comment>
<evidence type="ECO:0000313" key="11">
    <source>
        <dbReference type="Proteomes" id="UP000064249"/>
    </source>
</evidence>
<dbReference type="InterPro" id="IPR012094">
    <property type="entry name" value="tRNA_Ile_lys_synt"/>
</dbReference>
<dbReference type="SUPFAM" id="SSF56037">
    <property type="entry name" value="PheT/TilS domain"/>
    <property type="match status" value="1"/>
</dbReference>
<evidence type="ECO:0000256" key="8">
    <source>
        <dbReference type="HAMAP-Rule" id="MF_01161"/>
    </source>
</evidence>
<evidence type="ECO:0000256" key="1">
    <source>
        <dbReference type="ARBA" id="ARBA00004496"/>
    </source>
</evidence>
<comment type="function">
    <text evidence="8">Ligates lysine onto the cytidine present at position 34 of the AUA codon-specific tRNA(Ile) that contains the anticodon CAU, in an ATP-dependent manner. Cytidine is converted to lysidine, thus changing the amino acid specificity of the tRNA from methionine to isoleucine.</text>
</comment>
<dbReference type="EC" id="6.3.4.19" evidence="8"/>
<dbReference type="AlphaFoldDB" id="A0A101FXX0"/>
<evidence type="ECO:0000256" key="4">
    <source>
        <dbReference type="ARBA" id="ARBA00022694"/>
    </source>
</evidence>
<keyword evidence="4 8" id="KW-0819">tRNA processing</keyword>
<keyword evidence="3 8" id="KW-0436">Ligase</keyword>
<dbReference type="EMBL" id="LGFU01000026">
    <property type="protein sequence ID" value="KUK46462.1"/>
    <property type="molecule type" value="Genomic_DNA"/>
</dbReference>
<evidence type="ECO:0000313" key="10">
    <source>
        <dbReference type="EMBL" id="KUK46462.1"/>
    </source>
</evidence>
<dbReference type="InterPro" id="IPR014729">
    <property type="entry name" value="Rossmann-like_a/b/a_fold"/>
</dbReference>
<keyword evidence="5 8" id="KW-0547">Nucleotide-binding</keyword>
<dbReference type="PANTHER" id="PTHR43033:SF1">
    <property type="entry name" value="TRNA(ILE)-LYSIDINE SYNTHASE-RELATED"/>
    <property type="match status" value="1"/>
</dbReference>
<gene>
    <name evidence="8" type="primary">tilS</name>
    <name evidence="10" type="ORF">XD73_0657</name>
</gene>
<dbReference type="SUPFAM" id="SSF52402">
    <property type="entry name" value="Adenine nucleotide alpha hydrolases-like"/>
    <property type="match status" value="1"/>
</dbReference>
<dbReference type="GO" id="GO:0005524">
    <property type="term" value="F:ATP binding"/>
    <property type="evidence" value="ECO:0007669"/>
    <property type="project" value="UniProtKB-UniRule"/>
</dbReference>
<accession>A0A101FXX0</accession>
<dbReference type="InterPro" id="IPR012795">
    <property type="entry name" value="tRNA_Ile_lys_synt_N"/>
</dbReference>
<organism evidence="10 11">
    <name type="scientific">Anaerolinea thermophila</name>
    <dbReference type="NCBI Taxonomy" id="167964"/>
    <lineage>
        <taxon>Bacteria</taxon>
        <taxon>Bacillati</taxon>
        <taxon>Chloroflexota</taxon>
        <taxon>Anaerolineae</taxon>
        <taxon>Anaerolineales</taxon>
        <taxon>Anaerolineaceae</taxon>
        <taxon>Anaerolinea</taxon>
    </lineage>
</organism>
<name>A0A101FXX0_9CHLR</name>
<keyword evidence="2 8" id="KW-0963">Cytoplasm</keyword>
<comment type="subcellular location">
    <subcellularLocation>
        <location evidence="1 8">Cytoplasm</location>
    </subcellularLocation>
</comment>
<comment type="domain">
    <text evidence="8">The N-terminal region contains the highly conserved SGGXDS motif, predicted to be a P-loop motif involved in ATP binding.</text>
</comment>
<dbReference type="NCBIfam" id="TIGR02432">
    <property type="entry name" value="lysidine_TilS_N"/>
    <property type="match status" value="1"/>
</dbReference>
<dbReference type="CDD" id="cd01992">
    <property type="entry name" value="TilS_N"/>
    <property type="match status" value="1"/>
</dbReference>
<comment type="similarity">
    <text evidence="8">Belongs to the tRNA(Ile)-lysidine synthase family.</text>
</comment>
<evidence type="ECO:0000256" key="2">
    <source>
        <dbReference type="ARBA" id="ARBA00022490"/>
    </source>
</evidence>
<dbReference type="Gene3D" id="3.40.50.620">
    <property type="entry name" value="HUPs"/>
    <property type="match status" value="1"/>
</dbReference>
<evidence type="ECO:0000256" key="5">
    <source>
        <dbReference type="ARBA" id="ARBA00022741"/>
    </source>
</evidence>
<evidence type="ECO:0000256" key="7">
    <source>
        <dbReference type="ARBA" id="ARBA00048539"/>
    </source>
</evidence>
<dbReference type="Pfam" id="PF11734">
    <property type="entry name" value="TilS_C"/>
    <property type="match status" value="1"/>
</dbReference>
<comment type="caution">
    <text evidence="10">The sequence shown here is derived from an EMBL/GenBank/DDBJ whole genome shotgun (WGS) entry which is preliminary data.</text>
</comment>
<feature type="domain" description="Lysidine-tRNA(Ile) synthetase C-terminal" evidence="9">
    <location>
        <begin position="397"/>
        <end position="472"/>
    </location>
</feature>
<dbReference type="Proteomes" id="UP000064249">
    <property type="component" value="Unassembled WGS sequence"/>
</dbReference>
<dbReference type="GO" id="GO:0006400">
    <property type="term" value="P:tRNA modification"/>
    <property type="evidence" value="ECO:0007669"/>
    <property type="project" value="UniProtKB-UniRule"/>
</dbReference>
<dbReference type="PATRIC" id="fig|167964.4.peg.1481"/>
<protein>
    <recommendedName>
        <fullName evidence="8">tRNA(Ile)-lysidine synthase</fullName>
        <ecNumber evidence="8">6.3.4.19</ecNumber>
    </recommendedName>
    <alternativeName>
        <fullName evidence="8">tRNA(Ile)-2-lysyl-cytidine synthase</fullName>
    </alternativeName>
    <alternativeName>
        <fullName evidence="8">tRNA(Ile)-lysidine synthetase</fullName>
    </alternativeName>
</protein>
<dbReference type="PANTHER" id="PTHR43033">
    <property type="entry name" value="TRNA(ILE)-LYSIDINE SYNTHASE-RELATED"/>
    <property type="match status" value="1"/>
</dbReference>
<keyword evidence="6 8" id="KW-0067">ATP-binding</keyword>